<dbReference type="EnsemblMetazoa" id="SMAR013060-RA">
    <property type="protein sequence ID" value="SMAR013060-PA"/>
    <property type="gene ID" value="SMAR013060"/>
</dbReference>
<dbReference type="Proteomes" id="UP000014500">
    <property type="component" value="Unassembled WGS sequence"/>
</dbReference>
<dbReference type="eggNOG" id="KOG3931">
    <property type="taxonomic scope" value="Eukaryota"/>
</dbReference>
<dbReference type="AlphaFoldDB" id="T1JGT5"/>
<accession>T1JGT5</accession>
<evidence type="ECO:0000256" key="5">
    <source>
        <dbReference type="ARBA" id="ARBA00022670"/>
    </source>
</evidence>
<organism evidence="18 19">
    <name type="scientific">Strigamia maritima</name>
    <name type="common">European centipede</name>
    <name type="synonym">Geophilus maritimus</name>
    <dbReference type="NCBI Taxonomy" id="126957"/>
    <lineage>
        <taxon>Eukaryota</taxon>
        <taxon>Metazoa</taxon>
        <taxon>Ecdysozoa</taxon>
        <taxon>Arthropoda</taxon>
        <taxon>Myriapoda</taxon>
        <taxon>Chilopoda</taxon>
        <taxon>Pleurostigmophora</taxon>
        <taxon>Geophilomorpha</taxon>
        <taxon>Linotaeniidae</taxon>
        <taxon>Strigamia</taxon>
    </lineage>
</organism>
<feature type="compositionally biased region" description="Basic and acidic residues" evidence="15">
    <location>
        <begin position="364"/>
        <end position="374"/>
    </location>
</feature>
<keyword evidence="4" id="KW-0158">Chromosome</keyword>
<keyword evidence="10" id="KW-0862">Zinc</keyword>
<keyword evidence="19" id="KW-1185">Reference proteome</keyword>
<comment type="subcellular location">
    <subcellularLocation>
        <location evidence="2">Chromosome</location>
    </subcellularLocation>
    <subcellularLocation>
        <location evidence="1">Nucleus</location>
    </subcellularLocation>
</comment>
<keyword evidence="12" id="KW-0234">DNA repair</keyword>
<dbReference type="GO" id="GO:0004222">
    <property type="term" value="F:metalloendopeptidase activity"/>
    <property type="evidence" value="ECO:0007669"/>
    <property type="project" value="InterPro"/>
</dbReference>
<dbReference type="GO" id="GO:0031593">
    <property type="term" value="F:polyubiquitin modification-dependent protein binding"/>
    <property type="evidence" value="ECO:0007669"/>
    <property type="project" value="TreeGrafter"/>
</dbReference>
<feature type="region of interest" description="Disordered" evidence="15">
    <location>
        <begin position="254"/>
        <end position="273"/>
    </location>
</feature>
<evidence type="ECO:0000256" key="15">
    <source>
        <dbReference type="SAM" id="MobiDB-lite"/>
    </source>
</evidence>
<dbReference type="Gene3D" id="3.30.160.60">
    <property type="entry name" value="Classic Zinc Finger"/>
    <property type="match status" value="1"/>
</dbReference>
<keyword evidence="11" id="KW-0482">Metalloprotease</keyword>
<feature type="compositionally biased region" description="Low complexity" evidence="15">
    <location>
        <begin position="254"/>
        <end position="271"/>
    </location>
</feature>
<evidence type="ECO:0000259" key="16">
    <source>
        <dbReference type="SMART" id="SM00731"/>
    </source>
</evidence>
<name>T1JGT5_STRMM</name>
<evidence type="ECO:0000256" key="13">
    <source>
        <dbReference type="ARBA" id="ARBA00023242"/>
    </source>
</evidence>
<dbReference type="InterPro" id="IPR006642">
    <property type="entry name" value="Rad18_UBZ4"/>
</dbReference>
<keyword evidence="6" id="KW-0479">Metal-binding</keyword>
<comment type="similarity">
    <text evidence="3">Belongs to the Spartan family.</text>
</comment>
<dbReference type="PANTHER" id="PTHR21220">
    <property type="entry name" value="DNA-DEPENDENT METALLOPROTEASE SPRTN"/>
    <property type="match status" value="1"/>
</dbReference>
<dbReference type="GO" id="GO:0003697">
    <property type="term" value="F:single-stranded DNA binding"/>
    <property type="evidence" value="ECO:0007669"/>
    <property type="project" value="InterPro"/>
</dbReference>
<reference evidence="18" key="2">
    <citation type="submission" date="2015-02" db="UniProtKB">
        <authorList>
            <consortium name="EnsemblMetazoa"/>
        </authorList>
    </citation>
    <scope>IDENTIFICATION</scope>
</reference>
<keyword evidence="9" id="KW-0378">Hydrolase</keyword>
<keyword evidence="7" id="KW-0227">DNA damage</keyword>
<evidence type="ECO:0000256" key="8">
    <source>
        <dbReference type="ARBA" id="ARBA00022771"/>
    </source>
</evidence>
<dbReference type="PANTHER" id="PTHR21220:SF0">
    <property type="entry name" value="DNA-DEPENDENT METALLOPROTEASE SPRTN"/>
    <property type="match status" value="1"/>
</dbReference>
<proteinExistence type="inferred from homology"/>
<evidence type="ECO:0000256" key="14">
    <source>
        <dbReference type="ARBA" id="ARBA00030396"/>
    </source>
</evidence>
<dbReference type="SMART" id="SM00734">
    <property type="entry name" value="ZnF_Rad18"/>
    <property type="match status" value="1"/>
</dbReference>
<feature type="domain" description="SprT-like" evidence="16">
    <location>
        <begin position="57"/>
        <end position="226"/>
    </location>
</feature>
<dbReference type="GO" id="GO:0005694">
    <property type="term" value="C:chromosome"/>
    <property type="evidence" value="ECO:0007669"/>
    <property type="project" value="UniProtKB-SubCell"/>
</dbReference>
<dbReference type="InterPro" id="IPR044245">
    <property type="entry name" value="Spartan"/>
</dbReference>
<evidence type="ECO:0000256" key="6">
    <source>
        <dbReference type="ARBA" id="ARBA00022723"/>
    </source>
</evidence>
<evidence type="ECO:0000256" key="12">
    <source>
        <dbReference type="ARBA" id="ARBA00023204"/>
    </source>
</evidence>
<evidence type="ECO:0000259" key="17">
    <source>
        <dbReference type="SMART" id="SM00734"/>
    </source>
</evidence>
<dbReference type="EMBL" id="JH432211">
    <property type="status" value="NOT_ANNOTATED_CDS"/>
    <property type="molecule type" value="Genomic_DNA"/>
</dbReference>
<keyword evidence="13" id="KW-0539">Nucleus</keyword>
<evidence type="ECO:0000313" key="18">
    <source>
        <dbReference type="EnsemblMetazoa" id="SMAR013060-PA"/>
    </source>
</evidence>
<keyword evidence="5" id="KW-0645">Protease</keyword>
<evidence type="ECO:0000256" key="2">
    <source>
        <dbReference type="ARBA" id="ARBA00004286"/>
    </source>
</evidence>
<evidence type="ECO:0000313" key="19">
    <source>
        <dbReference type="Proteomes" id="UP000014500"/>
    </source>
</evidence>
<evidence type="ECO:0000256" key="9">
    <source>
        <dbReference type="ARBA" id="ARBA00022801"/>
    </source>
</evidence>
<dbReference type="InterPro" id="IPR006640">
    <property type="entry name" value="SprT-like_domain"/>
</dbReference>
<evidence type="ECO:0000256" key="7">
    <source>
        <dbReference type="ARBA" id="ARBA00022763"/>
    </source>
</evidence>
<evidence type="ECO:0000256" key="3">
    <source>
        <dbReference type="ARBA" id="ARBA00010724"/>
    </source>
</evidence>
<feature type="domain" description="UBZ4-type" evidence="17">
    <location>
        <begin position="395"/>
        <end position="418"/>
    </location>
</feature>
<dbReference type="HOGENOM" id="CLU_019426_2_0_1"/>
<evidence type="ECO:0000256" key="1">
    <source>
        <dbReference type="ARBA" id="ARBA00004123"/>
    </source>
</evidence>
<dbReference type="InterPro" id="IPR055220">
    <property type="entry name" value="SPRTN_ZBD"/>
</dbReference>
<evidence type="ECO:0000256" key="11">
    <source>
        <dbReference type="ARBA" id="ARBA00023049"/>
    </source>
</evidence>
<dbReference type="STRING" id="126957.T1JGT5"/>
<reference evidence="19" key="1">
    <citation type="submission" date="2011-05" db="EMBL/GenBank/DDBJ databases">
        <authorList>
            <person name="Richards S.R."/>
            <person name="Qu J."/>
            <person name="Jiang H."/>
            <person name="Jhangiani S.N."/>
            <person name="Agravi P."/>
            <person name="Goodspeed R."/>
            <person name="Gross S."/>
            <person name="Mandapat C."/>
            <person name="Jackson L."/>
            <person name="Mathew T."/>
            <person name="Pu L."/>
            <person name="Thornton R."/>
            <person name="Saada N."/>
            <person name="Wilczek-Boney K.B."/>
            <person name="Lee S."/>
            <person name="Kovar C."/>
            <person name="Wu Y."/>
            <person name="Scherer S.E."/>
            <person name="Worley K.C."/>
            <person name="Muzny D.M."/>
            <person name="Gibbs R."/>
        </authorList>
    </citation>
    <scope>NUCLEOTIDE SEQUENCE</scope>
    <source>
        <strain evidence="19">Brora</strain>
    </source>
</reference>
<protein>
    <recommendedName>
        <fullName evidence="14">Protein with SprT-like domain at the N terminus</fullName>
    </recommendedName>
</protein>
<feature type="region of interest" description="Disordered" evidence="15">
    <location>
        <begin position="364"/>
        <end position="396"/>
    </location>
</feature>
<sequence>MSSFQEDMDLALALQMQEEEQLIDETNRNKSKCTFSRPKNETKSVADGSWETIDPVPDVHALFLQFNDEYFWGKLDGIEVKWSPRMTLCAGLCSYEGRGGLCSVRLSQPLLKLRPRKDLVETLLHEMIHAYLFVTVNNKDHDAHGPEFLSHMHRINKLTGANVTVYHNFHDEVNHYHTHWWLCDGPCRHRPPFYGYVKRAMNRAPGPNDTWWSEHRATCGGTFNKIKQPDGYRRNIETESNFVPFTGHGHVLGSSTSTSTKKNNNNNNNKTIQPPILDFLKAINVTPEMNRLNKNVRSKNKTTRIAKPGFLSLSEYFRSSGSDDATARKRYSVARRKKRSAVPLYFSDSDSDCELIPEAEAVRTHSQTAEKVDNGQEMNDLSFASTSSSSLSSSSPSCPVCSRRIEEHHMNEHLDICLIQQSFDL</sequence>
<dbReference type="Pfam" id="PF10263">
    <property type="entry name" value="SprT-like"/>
    <property type="match status" value="1"/>
</dbReference>
<dbReference type="PhylomeDB" id="T1JGT5"/>
<evidence type="ECO:0000256" key="4">
    <source>
        <dbReference type="ARBA" id="ARBA00022454"/>
    </source>
</evidence>
<evidence type="ECO:0000256" key="10">
    <source>
        <dbReference type="ARBA" id="ARBA00022833"/>
    </source>
</evidence>
<dbReference type="SMART" id="SM00731">
    <property type="entry name" value="SprT"/>
    <property type="match status" value="1"/>
</dbReference>
<dbReference type="GO" id="GO:0005634">
    <property type="term" value="C:nucleus"/>
    <property type="evidence" value="ECO:0007669"/>
    <property type="project" value="UniProtKB-SubCell"/>
</dbReference>
<dbReference type="Pfam" id="PF22934">
    <property type="entry name" value="SPRTN_ZBD"/>
    <property type="match status" value="1"/>
</dbReference>
<feature type="compositionally biased region" description="Low complexity" evidence="15">
    <location>
        <begin position="382"/>
        <end position="396"/>
    </location>
</feature>
<dbReference type="GO" id="GO:0008270">
    <property type="term" value="F:zinc ion binding"/>
    <property type="evidence" value="ECO:0007669"/>
    <property type="project" value="UniProtKB-KW"/>
</dbReference>
<dbReference type="GO" id="GO:0006508">
    <property type="term" value="P:proteolysis"/>
    <property type="evidence" value="ECO:0007669"/>
    <property type="project" value="UniProtKB-KW"/>
</dbReference>
<keyword evidence="8" id="KW-0863">Zinc-finger</keyword>
<dbReference type="GO" id="GO:0006281">
    <property type="term" value="P:DNA repair"/>
    <property type="evidence" value="ECO:0007669"/>
    <property type="project" value="UniProtKB-KW"/>
</dbReference>